<evidence type="ECO:0000313" key="1">
    <source>
        <dbReference type="EMBL" id="VDS07550.1"/>
    </source>
</evidence>
<dbReference type="Proteomes" id="UP000270743">
    <property type="component" value="Unassembled WGS sequence"/>
</dbReference>
<name>A0A447IJA1_9RHOB</name>
<organism evidence="1 2">
    <name type="scientific">Paracoccus haematequi</name>
    <dbReference type="NCBI Taxonomy" id="2491866"/>
    <lineage>
        <taxon>Bacteria</taxon>
        <taxon>Pseudomonadati</taxon>
        <taxon>Pseudomonadota</taxon>
        <taxon>Alphaproteobacteria</taxon>
        <taxon>Rhodobacterales</taxon>
        <taxon>Paracoccaceae</taxon>
        <taxon>Paracoccus</taxon>
    </lineage>
</organism>
<dbReference type="AlphaFoldDB" id="A0A447IJA1"/>
<dbReference type="RefSeq" id="WP_164555129.1">
    <property type="nucleotide sequence ID" value="NZ_UZWE01000021.1"/>
</dbReference>
<evidence type="ECO:0000313" key="2">
    <source>
        <dbReference type="Proteomes" id="UP000270743"/>
    </source>
</evidence>
<reference evidence="1 2" key="1">
    <citation type="submission" date="2018-12" db="EMBL/GenBank/DDBJ databases">
        <authorList>
            <person name="Criscuolo A."/>
        </authorList>
    </citation>
    <scope>NUCLEOTIDE SEQUENCE [LARGE SCALE GENOMIC DNA]</scope>
    <source>
        <strain evidence="1">ACIP1116241</strain>
    </source>
</reference>
<gene>
    <name evidence="1" type="ORF">PARHAE_00727</name>
</gene>
<sequence length="58" mass="6778">MPIPILFPRSLDGLLYNRKQTIRLAAYAVHQTRHQFRFAARQTDWANRLSARIAQVAK</sequence>
<protein>
    <submittedName>
        <fullName evidence="1">Uncharacterized protein</fullName>
    </submittedName>
</protein>
<keyword evidence="2" id="KW-1185">Reference proteome</keyword>
<proteinExistence type="predicted"/>
<dbReference type="EMBL" id="UZWE01000021">
    <property type="protein sequence ID" value="VDS07550.1"/>
    <property type="molecule type" value="Genomic_DNA"/>
</dbReference>
<accession>A0A447IJA1</accession>